<comment type="caution">
    <text evidence="2">The sequence shown here is derived from an EMBL/GenBank/DDBJ whole genome shotgun (WGS) entry which is preliminary data.</text>
</comment>
<name>A0A399R264_9PROT</name>
<feature type="domain" description="DUF3644" evidence="1">
    <location>
        <begin position="84"/>
        <end position="248"/>
    </location>
</feature>
<dbReference type="EMBL" id="QWGB01000005">
    <property type="protein sequence ID" value="RIJ23639.1"/>
    <property type="molecule type" value="Genomic_DNA"/>
</dbReference>
<sequence length="393" mass="45286">MKTPSLTENEKRIVKRLIADGERNQDVHHLINIGRTPTVNFGRLSKSQEWDIEPASDDEIARFRYEKSLVDLKTGLSPMDDERLVRSREAMISAVQVFNSPRVLFKVETFPVLSQIAWTYLLHEYYDRKDEVIEDANGNTWLLNQMIKRDDCPLSADVRKNLLAVKELRDRVEHKTLNSLGKNFWPLFQANCLNFDQALRSLFGESVGLNDELSVAIQFAKMNVEELSQLQKYDITPEIEAIDSQISEAVEETGKESAAYKFKVNYSFEKATKGDAHIVFTENNKNASKTHQILTKPVVSDELWPFKPGRVVERVREETGSNFNSHHHTLAWKRYGARPRSGAKKPSDTKKDFCQYHPAHGDYTYSEKWVQLLIEIVSDEDDFTALKTFRPKS</sequence>
<evidence type="ECO:0000313" key="3">
    <source>
        <dbReference type="Proteomes" id="UP000265431"/>
    </source>
</evidence>
<proteinExistence type="predicted"/>
<evidence type="ECO:0000313" key="2">
    <source>
        <dbReference type="EMBL" id="RIJ23639.1"/>
    </source>
</evidence>
<protein>
    <recommendedName>
        <fullName evidence="1">DUF3644 domain-containing protein</fullName>
    </recommendedName>
</protein>
<dbReference type="OrthoDB" id="9815072at2"/>
<accession>A0A399R264</accession>
<dbReference type="Pfam" id="PF12358">
    <property type="entry name" value="DUF3644"/>
    <property type="match status" value="1"/>
</dbReference>
<dbReference type="RefSeq" id="WP_119378829.1">
    <property type="nucleotide sequence ID" value="NZ_QWGB01000005.1"/>
</dbReference>
<organism evidence="2 3">
    <name type="scientific">Henriciella barbarensis</name>
    <dbReference type="NCBI Taxonomy" id="86342"/>
    <lineage>
        <taxon>Bacteria</taxon>
        <taxon>Pseudomonadati</taxon>
        <taxon>Pseudomonadota</taxon>
        <taxon>Alphaproteobacteria</taxon>
        <taxon>Hyphomonadales</taxon>
        <taxon>Hyphomonadaceae</taxon>
        <taxon>Henriciella</taxon>
    </lineage>
</organism>
<dbReference type="AlphaFoldDB" id="A0A399R264"/>
<dbReference type="InterPro" id="IPR022104">
    <property type="entry name" value="DUF3644"/>
</dbReference>
<dbReference type="Proteomes" id="UP000265431">
    <property type="component" value="Unassembled WGS sequence"/>
</dbReference>
<keyword evidence="3" id="KW-1185">Reference proteome</keyword>
<evidence type="ECO:0000259" key="1">
    <source>
        <dbReference type="Pfam" id="PF12358"/>
    </source>
</evidence>
<reference evidence="2 3" key="1">
    <citation type="submission" date="2018-08" db="EMBL/GenBank/DDBJ databases">
        <title>Henriciella mobilis sp. nov., isolated from seawater.</title>
        <authorList>
            <person name="Cheng H."/>
            <person name="Wu Y.-H."/>
            <person name="Xu X.-W."/>
            <person name="Guo L.-L."/>
        </authorList>
    </citation>
    <scope>NUCLEOTIDE SEQUENCE [LARGE SCALE GENOMIC DNA]</scope>
    <source>
        <strain evidence="2 3">CCUG66934</strain>
    </source>
</reference>
<gene>
    <name evidence="2" type="ORF">D1224_05095</name>
</gene>